<feature type="transmembrane region" description="Helical" evidence="1">
    <location>
        <begin position="38"/>
        <end position="60"/>
    </location>
</feature>
<evidence type="ECO:0000313" key="2">
    <source>
        <dbReference type="EMBL" id="QDT55864.1"/>
    </source>
</evidence>
<keyword evidence="1" id="KW-0812">Transmembrane</keyword>
<protein>
    <submittedName>
        <fullName evidence="2">Uncharacterized protein</fullName>
    </submittedName>
</protein>
<dbReference type="InParanoid" id="A0A517SIB3"/>
<keyword evidence="3" id="KW-1185">Reference proteome</keyword>
<gene>
    <name evidence="2" type="ORF">Pan44_39120</name>
</gene>
<evidence type="ECO:0000256" key="1">
    <source>
        <dbReference type="SAM" id="Phobius"/>
    </source>
</evidence>
<proteinExistence type="predicted"/>
<dbReference type="Proteomes" id="UP000315700">
    <property type="component" value="Chromosome"/>
</dbReference>
<dbReference type="EMBL" id="CP036271">
    <property type="protein sequence ID" value="QDT55864.1"/>
    <property type="molecule type" value="Genomic_DNA"/>
</dbReference>
<accession>A0A517SIB3</accession>
<dbReference type="AlphaFoldDB" id="A0A517SIB3"/>
<name>A0A517SIB3_9PLAN</name>
<evidence type="ECO:0000313" key="3">
    <source>
        <dbReference type="Proteomes" id="UP000315700"/>
    </source>
</evidence>
<dbReference type="KEGG" id="ccos:Pan44_39120"/>
<organism evidence="2 3">
    <name type="scientific">Caulifigura coniformis</name>
    <dbReference type="NCBI Taxonomy" id="2527983"/>
    <lineage>
        <taxon>Bacteria</taxon>
        <taxon>Pseudomonadati</taxon>
        <taxon>Planctomycetota</taxon>
        <taxon>Planctomycetia</taxon>
        <taxon>Planctomycetales</taxon>
        <taxon>Planctomycetaceae</taxon>
        <taxon>Caulifigura</taxon>
    </lineage>
</organism>
<keyword evidence="1" id="KW-1133">Transmembrane helix</keyword>
<reference evidence="2 3" key="1">
    <citation type="submission" date="2019-02" db="EMBL/GenBank/DDBJ databases">
        <title>Deep-cultivation of Planctomycetes and their phenomic and genomic characterization uncovers novel biology.</title>
        <authorList>
            <person name="Wiegand S."/>
            <person name="Jogler M."/>
            <person name="Boedeker C."/>
            <person name="Pinto D."/>
            <person name="Vollmers J."/>
            <person name="Rivas-Marin E."/>
            <person name="Kohn T."/>
            <person name="Peeters S.H."/>
            <person name="Heuer A."/>
            <person name="Rast P."/>
            <person name="Oberbeckmann S."/>
            <person name="Bunk B."/>
            <person name="Jeske O."/>
            <person name="Meyerdierks A."/>
            <person name="Storesund J.E."/>
            <person name="Kallscheuer N."/>
            <person name="Luecker S."/>
            <person name="Lage O.M."/>
            <person name="Pohl T."/>
            <person name="Merkel B.J."/>
            <person name="Hornburger P."/>
            <person name="Mueller R.-W."/>
            <person name="Bruemmer F."/>
            <person name="Labrenz M."/>
            <person name="Spormann A.M."/>
            <person name="Op den Camp H."/>
            <person name="Overmann J."/>
            <person name="Amann R."/>
            <person name="Jetten M.S.M."/>
            <person name="Mascher T."/>
            <person name="Medema M.H."/>
            <person name="Devos D.P."/>
            <person name="Kaster A.-K."/>
            <person name="Ovreas L."/>
            <person name="Rohde M."/>
            <person name="Galperin M.Y."/>
            <person name="Jogler C."/>
        </authorList>
    </citation>
    <scope>NUCLEOTIDE SEQUENCE [LARGE SCALE GENOMIC DNA]</scope>
    <source>
        <strain evidence="2 3">Pan44</strain>
    </source>
</reference>
<sequence>MATPLVSFLFTLALTALIIRSLVRFASAAGRRRTLARSLWRFVVLIVGGFVCLSLILECVRQIRML</sequence>
<keyword evidence="1" id="KW-0472">Membrane</keyword>